<name>A0A0D5A191_9HYPH</name>
<geneLocation type="plasmid" evidence="1">
    <name>pLM19O2</name>
</geneLocation>
<sequence length="120" mass="13291">MSKALSVDLRTRVLAAVSAGASHREAAERFGVGVASVSRWRTLQIQKGNVRPGPLGGDRNSRKTEAYADLIMAWLGEHRDGTLFELRDALSAQGVVISKSALHRFLVRHDQTRKKRLAMR</sequence>
<gene>
    <name evidence="1" type="ORF">pLM19O2_p28</name>
</gene>
<keyword evidence="1" id="KW-0614">Plasmid</keyword>
<dbReference type="InterPro" id="IPR009057">
    <property type="entry name" value="Homeodomain-like_sf"/>
</dbReference>
<dbReference type="EMBL" id="KM659092">
    <property type="protein sequence ID" value="AJW29973.1"/>
    <property type="molecule type" value="Genomic_DNA"/>
</dbReference>
<protein>
    <submittedName>
        <fullName evidence="1">Transposase</fullName>
    </submittedName>
</protein>
<organism evidence="1">
    <name type="scientific">Ochrobactrum sp. LM19</name>
    <dbReference type="NCBI Taxonomy" id="1449781"/>
    <lineage>
        <taxon>Bacteria</taxon>
        <taxon>Pseudomonadati</taxon>
        <taxon>Pseudomonadota</taxon>
        <taxon>Alphaproteobacteria</taxon>
        <taxon>Hyphomicrobiales</taxon>
        <taxon>Brucellaceae</taxon>
        <taxon>Brucella/Ochrobactrum group</taxon>
        <taxon>Ochrobactrum</taxon>
    </lineage>
</organism>
<dbReference type="SUPFAM" id="SSF46689">
    <property type="entry name" value="Homeodomain-like"/>
    <property type="match status" value="1"/>
</dbReference>
<accession>A0A0D5A191</accession>
<reference evidence="1" key="1">
    <citation type="submission" date="2014-09" db="EMBL/GenBank/DDBJ databases">
        <title>The mobilome of the heavy metals and metalloids hypertolerant bacteria from the Lubin copper mine (Poland).</title>
        <authorList>
            <person name="Dziewit L."/>
            <person name="Bartosik D."/>
        </authorList>
    </citation>
    <scope>NUCLEOTIDE SEQUENCE</scope>
    <source>
        <plasmid evidence="1">pLM19O2</plasmid>
    </source>
</reference>
<proteinExistence type="predicted"/>
<evidence type="ECO:0000313" key="1">
    <source>
        <dbReference type="EMBL" id="AJW29973.1"/>
    </source>
</evidence>
<dbReference type="AlphaFoldDB" id="A0A0D5A191"/>
<dbReference type="Pfam" id="PF13384">
    <property type="entry name" value="HTH_23"/>
    <property type="match status" value="1"/>
</dbReference>